<dbReference type="Gene3D" id="1.10.357.10">
    <property type="entry name" value="Tetracycline Repressor, domain 2"/>
    <property type="match status" value="1"/>
</dbReference>
<comment type="caution">
    <text evidence="6">The sequence shown here is derived from an EMBL/GenBank/DDBJ whole genome shotgun (WGS) entry which is preliminary data.</text>
</comment>
<dbReference type="OrthoDB" id="9802802at2"/>
<evidence type="ECO:0000256" key="3">
    <source>
        <dbReference type="ARBA" id="ARBA00023163"/>
    </source>
</evidence>
<dbReference type="PANTHER" id="PTHR30055">
    <property type="entry name" value="HTH-TYPE TRANSCRIPTIONAL REGULATOR RUTR"/>
    <property type="match status" value="1"/>
</dbReference>
<keyword evidence="3" id="KW-0804">Transcription</keyword>
<name>A0A2U2DJL2_9HYPH</name>
<dbReference type="InterPro" id="IPR009057">
    <property type="entry name" value="Homeodomain-like_sf"/>
</dbReference>
<dbReference type="Pfam" id="PF00440">
    <property type="entry name" value="TetR_N"/>
    <property type="match status" value="1"/>
</dbReference>
<dbReference type="InterPro" id="IPR041478">
    <property type="entry name" value="TetR_C_27"/>
</dbReference>
<evidence type="ECO:0000256" key="4">
    <source>
        <dbReference type="PROSITE-ProRule" id="PRU00335"/>
    </source>
</evidence>
<reference evidence="6 7" key="1">
    <citation type="submission" date="2018-05" db="EMBL/GenBank/DDBJ databases">
        <title>The draft genome of strain NS-104.</title>
        <authorList>
            <person name="Hang P."/>
            <person name="Jiang J."/>
        </authorList>
    </citation>
    <scope>NUCLEOTIDE SEQUENCE [LARGE SCALE GENOMIC DNA]</scope>
    <source>
        <strain evidence="6 7">NS-104</strain>
    </source>
</reference>
<dbReference type="GO" id="GO:0003700">
    <property type="term" value="F:DNA-binding transcription factor activity"/>
    <property type="evidence" value="ECO:0007669"/>
    <property type="project" value="TreeGrafter"/>
</dbReference>
<dbReference type="PANTHER" id="PTHR30055:SF151">
    <property type="entry name" value="TRANSCRIPTIONAL REGULATORY PROTEIN"/>
    <property type="match status" value="1"/>
</dbReference>
<feature type="domain" description="HTH tetR-type" evidence="5">
    <location>
        <begin position="9"/>
        <end position="69"/>
    </location>
</feature>
<sequence>MRKPRRKAEETREDILLKAEELFRADGFSKVSIADIAAALGMSPANVFKHYHSKTALAVAITERHISRMSARLESLDDTVQVSERLLKVAQRLMESHLDDLRCSPYIFEMVLMTADTDFPSGRLYKQLLEEKFEAIIRAGIEAGIYHCPDPARTAKAVSAALASVLHPVFLVRSRPGELPERCEVVVELINAALQNPLDK</sequence>
<proteinExistence type="predicted"/>
<dbReference type="Pfam" id="PF17935">
    <property type="entry name" value="TetR_C_27"/>
    <property type="match status" value="1"/>
</dbReference>
<accession>A0A2U2DJL2</accession>
<dbReference type="PRINTS" id="PR00455">
    <property type="entry name" value="HTHTETR"/>
</dbReference>
<dbReference type="AlphaFoldDB" id="A0A2U2DJL2"/>
<dbReference type="SUPFAM" id="SSF46689">
    <property type="entry name" value="Homeodomain-like"/>
    <property type="match status" value="1"/>
</dbReference>
<dbReference type="GO" id="GO:0000976">
    <property type="term" value="F:transcription cis-regulatory region binding"/>
    <property type="evidence" value="ECO:0007669"/>
    <property type="project" value="TreeGrafter"/>
</dbReference>
<feature type="DNA-binding region" description="H-T-H motif" evidence="4">
    <location>
        <begin position="32"/>
        <end position="51"/>
    </location>
</feature>
<evidence type="ECO:0000313" key="7">
    <source>
        <dbReference type="Proteomes" id="UP000245252"/>
    </source>
</evidence>
<keyword evidence="1" id="KW-0805">Transcription regulation</keyword>
<dbReference type="EMBL" id="QFBC01000015">
    <property type="protein sequence ID" value="PWE53494.1"/>
    <property type="molecule type" value="Genomic_DNA"/>
</dbReference>
<dbReference type="PROSITE" id="PS50977">
    <property type="entry name" value="HTH_TETR_2"/>
    <property type="match status" value="1"/>
</dbReference>
<protein>
    <submittedName>
        <fullName evidence="6">TetR family transcriptional regulator</fullName>
    </submittedName>
</protein>
<evidence type="ECO:0000259" key="5">
    <source>
        <dbReference type="PROSITE" id="PS50977"/>
    </source>
</evidence>
<evidence type="ECO:0000256" key="2">
    <source>
        <dbReference type="ARBA" id="ARBA00023125"/>
    </source>
</evidence>
<keyword evidence="7" id="KW-1185">Reference proteome</keyword>
<dbReference type="InterPro" id="IPR050109">
    <property type="entry name" value="HTH-type_TetR-like_transc_reg"/>
</dbReference>
<gene>
    <name evidence="6" type="ORF">DEM27_24960</name>
</gene>
<dbReference type="InterPro" id="IPR001647">
    <property type="entry name" value="HTH_TetR"/>
</dbReference>
<evidence type="ECO:0000313" key="6">
    <source>
        <dbReference type="EMBL" id="PWE53494.1"/>
    </source>
</evidence>
<dbReference type="Proteomes" id="UP000245252">
    <property type="component" value="Unassembled WGS sequence"/>
</dbReference>
<keyword evidence="2 4" id="KW-0238">DNA-binding</keyword>
<dbReference type="RefSeq" id="WP_109460965.1">
    <property type="nucleotide sequence ID" value="NZ_QFBC01000015.1"/>
</dbReference>
<organism evidence="6 7">
    <name type="scientific">Metarhizobium album</name>
    <dbReference type="NCBI Taxonomy" id="2182425"/>
    <lineage>
        <taxon>Bacteria</taxon>
        <taxon>Pseudomonadati</taxon>
        <taxon>Pseudomonadota</taxon>
        <taxon>Alphaproteobacteria</taxon>
        <taxon>Hyphomicrobiales</taxon>
        <taxon>Rhizobiaceae</taxon>
        <taxon>Metarhizobium</taxon>
    </lineage>
</organism>
<evidence type="ECO:0000256" key="1">
    <source>
        <dbReference type="ARBA" id="ARBA00023015"/>
    </source>
</evidence>